<dbReference type="Proteomes" id="UP000054342">
    <property type="component" value="Unassembled WGS sequence"/>
</dbReference>
<keyword evidence="1" id="KW-0812">Transmembrane</keyword>
<keyword evidence="1" id="KW-0472">Membrane</keyword>
<dbReference type="EMBL" id="KN847319">
    <property type="protein sequence ID" value="KIW56837.1"/>
    <property type="molecule type" value="Genomic_DNA"/>
</dbReference>
<proteinExistence type="predicted"/>
<dbReference type="GeneID" id="25327366"/>
<accession>A0A0D2D389</accession>
<dbReference type="HOGENOM" id="CLU_089389_1_0_1"/>
<gene>
    <name evidence="2" type="ORF">PV05_05458</name>
</gene>
<dbReference type="OrthoDB" id="5388417at2759"/>
<name>A0A0D2D389_9EURO</name>
<keyword evidence="3" id="KW-1185">Reference proteome</keyword>
<sequence length="188" mass="21086">MDSPKPYTIHNRRDSSDLMDSNGPYSGSMGHLLFVFFSLLLLASLCSLALFILRRKRLAKKQSMLPTYHPAASHHRSPSVSNFNTSKKESIFVYDEKMNLIHNSSSPPTTPVPEIHITFPDEEGNAGSMKKGRVVIVHVTDSGSVGMEPVGQEKLPPYQQEDADRFQSLDLERIGGLKEKESLDKRWS</sequence>
<organism evidence="2 3">
    <name type="scientific">Exophiala xenobiotica</name>
    <dbReference type="NCBI Taxonomy" id="348802"/>
    <lineage>
        <taxon>Eukaryota</taxon>
        <taxon>Fungi</taxon>
        <taxon>Dikarya</taxon>
        <taxon>Ascomycota</taxon>
        <taxon>Pezizomycotina</taxon>
        <taxon>Eurotiomycetes</taxon>
        <taxon>Chaetothyriomycetidae</taxon>
        <taxon>Chaetothyriales</taxon>
        <taxon>Herpotrichiellaceae</taxon>
        <taxon>Exophiala</taxon>
    </lineage>
</organism>
<evidence type="ECO:0000313" key="2">
    <source>
        <dbReference type="EMBL" id="KIW56837.1"/>
    </source>
</evidence>
<feature type="transmembrane region" description="Helical" evidence="1">
    <location>
        <begin position="32"/>
        <end position="53"/>
    </location>
</feature>
<evidence type="ECO:0000313" key="3">
    <source>
        <dbReference type="Proteomes" id="UP000054342"/>
    </source>
</evidence>
<dbReference type="RefSeq" id="XP_013317421.1">
    <property type="nucleotide sequence ID" value="XM_013461967.1"/>
</dbReference>
<keyword evidence="1" id="KW-1133">Transmembrane helix</keyword>
<evidence type="ECO:0000256" key="1">
    <source>
        <dbReference type="SAM" id="Phobius"/>
    </source>
</evidence>
<protein>
    <submittedName>
        <fullName evidence="2">Uncharacterized protein</fullName>
    </submittedName>
</protein>
<dbReference type="AlphaFoldDB" id="A0A0D2D389"/>
<reference evidence="2 3" key="1">
    <citation type="submission" date="2015-01" db="EMBL/GenBank/DDBJ databases">
        <title>The Genome Sequence of Exophiala xenobiotica CBS118157.</title>
        <authorList>
            <consortium name="The Broad Institute Genomics Platform"/>
            <person name="Cuomo C."/>
            <person name="de Hoog S."/>
            <person name="Gorbushina A."/>
            <person name="Stielow B."/>
            <person name="Teixiera M."/>
            <person name="Abouelleil A."/>
            <person name="Chapman S.B."/>
            <person name="Priest M."/>
            <person name="Young S.K."/>
            <person name="Wortman J."/>
            <person name="Nusbaum C."/>
            <person name="Birren B."/>
        </authorList>
    </citation>
    <scope>NUCLEOTIDE SEQUENCE [LARGE SCALE GENOMIC DNA]</scope>
    <source>
        <strain evidence="2 3">CBS 118157</strain>
    </source>
</reference>